<keyword evidence="3" id="KW-1185">Reference proteome</keyword>
<comment type="caution">
    <text evidence="2">The sequence shown here is derived from an EMBL/GenBank/DDBJ whole genome shotgun (WGS) entry which is preliminary data.</text>
</comment>
<feature type="transmembrane region" description="Helical" evidence="1">
    <location>
        <begin position="208"/>
        <end position="227"/>
    </location>
</feature>
<feature type="transmembrane region" description="Helical" evidence="1">
    <location>
        <begin position="65"/>
        <end position="85"/>
    </location>
</feature>
<name>C2MDL1_9PORP</name>
<keyword evidence="1" id="KW-0812">Transmembrane</keyword>
<dbReference type="STRING" id="596327.PORUE0001_0890"/>
<evidence type="ECO:0000313" key="3">
    <source>
        <dbReference type="Proteomes" id="UP000003303"/>
    </source>
</evidence>
<dbReference type="AlphaFoldDB" id="C2MDL1"/>
<evidence type="ECO:0000313" key="2">
    <source>
        <dbReference type="EMBL" id="EEK16178.1"/>
    </source>
</evidence>
<feature type="transmembrane region" description="Helical" evidence="1">
    <location>
        <begin position="137"/>
        <end position="156"/>
    </location>
</feature>
<proteinExistence type="predicted"/>
<accession>C2MDL1</accession>
<sequence length="234" mass="25801">MILIVSIFALLVALTTTAVRSDRRVRLAHAVLYIVGLVATHQATLRVSKLALDAMLRQAEQLSTLAMMVSLELLLTMAVVTYRPAHRPLRTIYHREGLVVAVMTACHQIAVWLPSLLMLPALCYLRSFVIYSIPGVHYWAVTITFAVVLLLLIELIPRLIRDREFLRLLAMLLAGVLAVGSVIAYILIPERTQAPEVQLDSSSPRELGILLATLAGGMLVGYIAMLIKAKGSRK</sequence>
<gene>
    <name evidence="2" type="ORF">PORUE0001_0890</name>
</gene>
<dbReference type="OrthoDB" id="9919957at2"/>
<dbReference type="Proteomes" id="UP000003303">
    <property type="component" value="Unassembled WGS sequence"/>
</dbReference>
<reference evidence="2 3" key="1">
    <citation type="submission" date="2009-04" db="EMBL/GenBank/DDBJ databases">
        <authorList>
            <person name="Sebastian Y."/>
            <person name="Madupu R."/>
            <person name="Durkin A.S."/>
            <person name="Torralba M."/>
            <person name="Methe B."/>
            <person name="Sutton G.G."/>
            <person name="Strausberg R.L."/>
            <person name="Nelson K.E."/>
        </authorList>
    </citation>
    <scope>NUCLEOTIDE SEQUENCE [LARGE SCALE GENOMIC DNA]</scope>
    <source>
        <strain evidence="2 3">60-3</strain>
    </source>
</reference>
<feature type="transmembrane region" description="Helical" evidence="1">
    <location>
        <begin position="168"/>
        <end position="188"/>
    </location>
</feature>
<organism evidence="2 3">
    <name type="scientific">Porphyromonas uenonis 60-3</name>
    <dbReference type="NCBI Taxonomy" id="596327"/>
    <lineage>
        <taxon>Bacteria</taxon>
        <taxon>Pseudomonadati</taxon>
        <taxon>Bacteroidota</taxon>
        <taxon>Bacteroidia</taxon>
        <taxon>Bacteroidales</taxon>
        <taxon>Porphyromonadaceae</taxon>
        <taxon>Porphyromonas</taxon>
    </lineage>
</organism>
<dbReference type="RefSeq" id="WP_007365936.1">
    <property type="nucleotide sequence ID" value="NZ_ACLR01000203.1"/>
</dbReference>
<protein>
    <submittedName>
        <fullName evidence="2">Uncharacterized protein</fullName>
    </submittedName>
</protein>
<dbReference type="EMBL" id="ACLR01000203">
    <property type="protein sequence ID" value="EEK16178.1"/>
    <property type="molecule type" value="Genomic_DNA"/>
</dbReference>
<feature type="transmembrane region" description="Helical" evidence="1">
    <location>
        <begin position="97"/>
        <end position="117"/>
    </location>
</feature>
<keyword evidence="1" id="KW-1133">Transmembrane helix</keyword>
<keyword evidence="1" id="KW-0472">Membrane</keyword>
<evidence type="ECO:0000256" key="1">
    <source>
        <dbReference type="SAM" id="Phobius"/>
    </source>
</evidence>